<evidence type="ECO:0000313" key="3">
    <source>
        <dbReference type="Proteomes" id="UP001597546"/>
    </source>
</evidence>
<dbReference type="Proteomes" id="UP001597546">
    <property type="component" value="Unassembled WGS sequence"/>
</dbReference>
<name>A0ABW5TUH8_9SPHI</name>
<sequence>MVKHIVFSTILNVLIIASVAIGYWGFNLGNLFIPILCAAAFGLSVFYKWKHLKVVREEMKLKAEQNLKAKGNKKK</sequence>
<keyword evidence="3" id="KW-1185">Reference proteome</keyword>
<dbReference type="Pfam" id="PF19885">
    <property type="entry name" value="DUF6358"/>
    <property type="match status" value="1"/>
</dbReference>
<keyword evidence="1" id="KW-0812">Transmembrane</keyword>
<organism evidence="2 3">
    <name type="scientific">Pedobacter alpinus</name>
    <dbReference type="NCBI Taxonomy" id="1590643"/>
    <lineage>
        <taxon>Bacteria</taxon>
        <taxon>Pseudomonadati</taxon>
        <taxon>Bacteroidota</taxon>
        <taxon>Sphingobacteriia</taxon>
        <taxon>Sphingobacteriales</taxon>
        <taxon>Sphingobacteriaceae</taxon>
        <taxon>Pedobacter</taxon>
    </lineage>
</organism>
<gene>
    <name evidence="2" type="ORF">ACFSSE_14550</name>
</gene>
<dbReference type="InterPro" id="IPR045938">
    <property type="entry name" value="DUF6358"/>
</dbReference>
<reference evidence="3" key="1">
    <citation type="journal article" date="2019" name="Int. J. Syst. Evol. Microbiol.">
        <title>The Global Catalogue of Microorganisms (GCM) 10K type strain sequencing project: providing services to taxonomists for standard genome sequencing and annotation.</title>
        <authorList>
            <consortium name="The Broad Institute Genomics Platform"/>
            <consortium name="The Broad Institute Genome Sequencing Center for Infectious Disease"/>
            <person name="Wu L."/>
            <person name="Ma J."/>
        </authorList>
    </citation>
    <scope>NUCLEOTIDE SEQUENCE [LARGE SCALE GENOMIC DNA]</scope>
    <source>
        <strain evidence="3">KCTC 42456</strain>
    </source>
</reference>
<dbReference type="RefSeq" id="WP_379047894.1">
    <property type="nucleotide sequence ID" value="NZ_JBHSKW010000069.1"/>
</dbReference>
<feature type="transmembrane region" description="Helical" evidence="1">
    <location>
        <begin position="31"/>
        <end position="49"/>
    </location>
</feature>
<keyword evidence="1" id="KW-0472">Membrane</keyword>
<comment type="caution">
    <text evidence="2">The sequence shown here is derived from an EMBL/GenBank/DDBJ whole genome shotgun (WGS) entry which is preliminary data.</text>
</comment>
<keyword evidence="1" id="KW-1133">Transmembrane helix</keyword>
<proteinExistence type="predicted"/>
<evidence type="ECO:0000313" key="2">
    <source>
        <dbReference type="EMBL" id="MFD2732927.1"/>
    </source>
</evidence>
<dbReference type="EMBL" id="JBHULV010000050">
    <property type="protein sequence ID" value="MFD2732927.1"/>
    <property type="molecule type" value="Genomic_DNA"/>
</dbReference>
<accession>A0ABW5TUH8</accession>
<protein>
    <submittedName>
        <fullName evidence="2">DUF6358 family protein</fullName>
    </submittedName>
</protein>
<feature type="transmembrane region" description="Helical" evidence="1">
    <location>
        <begin position="5"/>
        <end position="25"/>
    </location>
</feature>
<evidence type="ECO:0000256" key="1">
    <source>
        <dbReference type="SAM" id="Phobius"/>
    </source>
</evidence>